<feature type="binding site" evidence="9">
    <location>
        <begin position="75"/>
        <end position="76"/>
    </location>
    <ligand>
        <name>substrate</name>
    </ligand>
</feature>
<evidence type="ECO:0000256" key="10">
    <source>
        <dbReference type="PROSITE-ProRule" id="PRU10125"/>
    </source>
</evidence>
<keyword evidence="4 9" id="KW-0963">Cytoplasm</keyword>
<dbReference type="HAMAP" id="MF_00197">
    <property type="entry name" value="DAP_epimerase"/>
    <property type="match status" value="1"/>
</dbReference>
<dbReference type="PANTHER" id="PTHR31689:SF0">
    <property type="entry name" value="DIAMINOPIMELATE EPIMERASE"/>
    <property type="match status" value="1"/>
</dbReference>
<feature type="binding site" evidence="9">
    <location>
        <position position="65"/>
    </location>
    <ligand>
        <name>substrate</name>
    </ligand>
</feature>
<proteinExistence type="inferred from homology"/>
<comment type="similarity">
    <text evidence="2 9">Belongs to the diaminopimelate epimerase family.</text>
</comment>
<dbReference type="NCBIfam" id="TIGR00652">
    <property type="entry name" value="DapF"/>
    <property type="match status" value="1"/>
</dbReference>
<dbReference type="FunFam" id="3.10.310.10:FF:000004">
    <property type="entry name" value="Diaminopimelate epimerase"/>
    <property type="match status" value="1"/>
</dbReference>
<feature type="active site" description="Proton donor" evidence="9">
    <location>
        <position position="74"/>
    </location>
</feature>
<evidence type="ECO:0000256" key="4">
    <source>
        <dbReference type="ARBA" id="ARBA00022490"/>
    </source>
</evidence>
<dbReference type="RefSeq" id="WP_054938319.1">
    <property type="nucleotide sequence ID" value="NZ_PVXL01000046.1"/>
</dbReference>
<dbReference type="Pfam" id="PF01678">
    <property type="entry name" value="DAP_epimerase"/>
    <property type="match status" value="2"/>
</dbReference>
<comment type="caution">
    <text evidence="11">The sequence shown here is derived from an EMBL/GenBank/DDBJ whole genome shotgun (WGS) entry which is preliminary data.</text>
</comment>
<comment type="subcellular location">
    <subcellularLocation>
        <location evidence="9">Cytoplasm</location>
    </subcellularLocation>
</comment>
<reference evidence="11 12" key="1">
    <citation type="submission" date="2018-03" db="EMBL/GenBank/DDBJ databases">
        <title>Genome sequence of Moorella stamsii DSM 26217.</title>
        <authorList>
            <person name="Poehlein A."/>
            <person name="Daniel R."/>
        </authorList>
    </citation>
    <scope>NUCLEOTIDE SEQUENCE [LARGE SCALE GENOMIC DNA]</scope>
    <source>
        <strain evidence="12">DSM 26217</strain>
    </source>
</reference>
<feature type="site" description="Could be important to modulate the pK values of the two catalytic cysteine residues" evidence="9">
    <location>
        <position position="165"/>
    </location>
</feature>
<feature type="binding site" evidence="9">
    <location>
        <begin position="214"/>
        <end position="215"/>
    </location>
    <ligand>
        <name>substrate</name>
    </ligand>
</feature>
<evidence type="ECO:0000256" key="7">
    <source>
        <dbReference type="ARBA" id="ARBA00023235"/>
    </source>
</evidence>
<protein>
    <recommendedName>
        <fullName evidence="3 9">Diaminopimelate epimerase</fullName>
        <shortName evidence="9">DAP epimerase</shortName>
        <ecNumber evidence="3 9">5.1.1.7</ecNumber>
    </recommendedName>
    <alternativeName>
        <fullName evidence="9">PLP-independent amino acid racemase</fullName>
    </alternativeName>
</protein>
<gene>
    <name evidence="9 11" type="primary">dapF</name>
    <name evidence="11" type="ORF">MOST_18740</name>
</gene>
<feature type="active site" description="Proton acceptor" evidence="9">
    <location>
        <position position="223"/>
    </location>
</feature>
<evidence type="ECO:0000256" key="6">
    <source>
        <dbReference type="ARBA" id="ARBA00023154"/>
    </source>
</evidence>
<feature type="binding site" evidence="9">
    <location>
        <position position="11"/>
    </location>
    <ligand>
        <name>substrate</name>
    </ligand>
</feature>
<comment type="pathway">
    <text evidence="1 9">Amino-acid biosynthesis; L-lysine biosynthesis via DAP pathway; DL-2,6-diaminopimelate from LL-2,6-diaminopimelate: step 1/1.</text>
</comment>
<dbReference type="EC" id="5.1.1.7" evidence="3 9"/>
<comment type="caution">
    <text evidence="9">Lacks conserved residue(s) required for the propagation of feature annotation.</text>
</comment>
<keyword evidence="5 9" id="KW-0028">Amino-acid biosynthesis</keyword>
<feature type="site" description="Could be important to modulate the pK values of the two catalytic cysteine residues" evidence="9">
    <location>
        <position position="214"/>
    </location>
</feature>
<dbReference type="Gene3D" id="3.10.310.10">
    <property type="entry name" value="Diaminopimelate Epimerase, Chain A, domain 1"/>
    <property type="match status" value="2"/>
</dbReference>
<evidence type="ECO:0000313" key="11">
    <source>
        <dbReference type="EMBL" id="PRR72163.1"/>
    </source>
</evidence>
<evidence type="ECO:0000256" key="1">
    <source>
        <dbReference type="ARBA" id="ARBA00005196"/>
    </source>
</evidence>
<feature type="active site" evidence="10">
    <location>
        <position position="74"/>
    </location>
</feature>
<keyword evidence="7 9" id="KW-0413">Isomerase</keyword>
<accession>A0A9X7J1P0</accession>
<dbReference type="InterPro" id="IPR001653">
    <property type="entry name" value="DAP_epimerase_DapF"/>
</dbReference>
<organism evidence="11 12">
    <name type="scientific">Neomoorella stamsii</name>
    <dbReference type="NCBI Taxonomy" id="1266720"/>
    <lineage>
        <taxon>Bacteria</taxon>
        <taxon>Bacillati</taxon>
        <taxon>Bacillota</taxon>
        <taxon>Clostridia</taxon>
        <taxon>Neomoorellales</taxon>
        <taxon>Neomoorellaceae</taxon>
        <taxon>Neomoorella</taxon>
    </lineage>
</organism>
<evidence type="ECO:0000256" key="3">
    <source>
        <dbReference type="ARBA" id="ARBA00013080"/>
    </source>
</evidence>
<keyword evidence="12" id="KW-1185">Reference proteome</keyword>
<dbReference type="AlphaFoldDB" id="A0A9X7J1P0"/>
<comment type="catalytic activity">
    <reaction evidence="8 9">
        <text>(2S,6S)-2,6-diaminopimelate = meso-2,6-diaminopimelate</text>
        <dbReference type="Rhea" id="RHEA:15393"/>
        <dbReference type="ChEBI" id="CHEBI:57609"/>
        <dbReference type="ChEBI" id="CHEBI:57791"/>
        <dbReference type="EC" id="5.1.1.7"/>
    </reaction>
</comment>
<feature type="binding site" evidence="9">
    <location>
        <position position="196"/>
    </location>
    <ligand>
        <name>substrate</name>
    </ligand>
</feature>
<evidence type="ECO:0000256" key="9">
    <source>
        <dbReference type="HAMAP-Rule" id="MF_00197"/>
    </source>
</evidence>
<dbReference type="GO" id="GO:0008837">
    <property type="term" value="F:diaminopimelate epimerase activity"/>
    <property type="evidence" value="ECO:0007669"/>
    <property type="project" value="UniProtKB-UniRule"/>
</dbReference>
<dbReference type="InterPro" id="IPR018510">
    <property type="entry name" value="DAP_epimerase_AS"/>
</dbReference>
<dbReference type="PANTHER" id="PTHR31689">
    <property type="entry name" value="DIAMINOPIMELATE EPIMERASE, CHLOROPLASTIC"/>
    <property type="match status" value="1"/>
</dbReference>
<comment type="function">
    <text evidence="9">Catalyzes the stereoinversion of LL-2,6-diaminopimelate (L,L-DAP) to meso-diaminopimelate (meso-DAP), a precursor of L-lysine and an essential component of the bacterial peptidoglycan.</text>
</comment>
<dbReference type="SUPFAM" id="SSF54506">
    <property type="entry name" value="Diaminopimelate epimerase-like"/>
    <property type="match status" value="1"/>
</dbReference>
<evidence type="ECO:0000256" key="2">
    <source>
        <dbReference type="ARBA" id="ARBA00010219"/>
    </source>
</evidence>
<evidence type="ECO:0000313" key="12">
    <source>
        <dbReference type="Proteomes" id="UP000239430"/>
    </source>
</evidence>
<evidence type="ECO:0000256" key="8">
    <source>
        <dbReference type="ARBA" id="ARBA00051712"/>
    </source>
</evidence>
<dbReference type="PROSITE" id="PS01326">
    <property type="entry name" value="DAP_EPIMERASE"/>
    <property type="match status" value="1"/>
</dbReference>
<dbReference type="Proteomes" id="UP000239430">
    <property type="component" value="Unassembled WGS sequence"/>
</dbReference>
<dbReference type="FunFam" id="3.10.310.10:FF:000001">
    <property type="entry name" value="Diaminopimelate epimerase"/>
    <property type="match status" value="1"/>
</dbReference>
<dbReference type="GO" id="GO:0009089">
    <property type="term" value="P:lysine biosynthetic process via diaminopimelate"/>
    <property type="evidence" value="ECO:0007669"/>
    <property type="project" value="UniProtKB-UniRule"/>
</dbReference>
<comment type="subunit">
    <text evidence="9">Homodimer.</text>
</comment>
<keyword evidence="6 9" id="KW-0457">Lysine biosynthesis</keyword>
<name>A0A9X7J1P0_9FIRM</name>
<feature type="binding site" evidence="9">
    <location>
        <position position="163"/>
    </location>
    <ligand>
        <name>substrate</name>
    </ligand>
</feature>
<evidence type="ECO:0000256" key="5">
    <source>
        <dbReference type="ARBA" id="ARBA00022605"/>
    </source>
</evidence>
<dbReference type="EMBL" id="PVXL01000046">
    <property type="protein sequence ID" value="PRR72163.1"/>
    <property type="molecule type" value="Genomic_DNA"/>
</dbReference>
<feature type="binding site" evidence="9">
    <location>
        <begin position="224"/>
        <end position="225"/>
    </location>
    <ligand>
        <name>substrate</name>
    </ligand>
</feature>
<sequence length="283" mass="30789">MHFVKMHGLGNDFVLVNALEEKEQELGDLPTLARRVCHRRFGIGADGLILVLPSARADLRMRIFNPDGSEPEMCGNGIRCFARYAYEEGLVRGPEIQVETLAGIIKPRLILNGNKVAGVRVDMGEPRLERGQIPMAGEGSPVVDEPVTAAGTTWRGTCVSMGNPHCVFFVEDVAGAPVTTVGPAVENHPLFPQRTNVEFIEVLNRGELKMRVWERGAGETMACGTGACAAAVAGVLTGRSNREVTVHLAAGDLQIEWSRENNHVYMTGPAVEVFRGHFPLHEE</sequence>
<dbReference type="GO" id="GO:0005829">
    <property type="term" value="C:cytosol"/>
    <property type="evidence" value="ECO:0007669"/>
    <property type="project" value="TreeGrafter"/>
</dbReference>